<feature type="compositionally biased region" description="Acidic residues" evidence="8">
    <location>
        <begin position="278"/>
        <end position="288"/>
    </location>
</feature>
<keyword evidence="6 7" id="KW-0472">Membrane</keyword>
<comment type="similarity">
    <text evidence="1 7">Belongs to the Lgt family.</text>
</comment>
<feature type="compositionally biased region" description="Low complexity" evidence="8">
    <location>
        <begin position="289"/>
        <end position="315"/>
    </location>
</feature>
<keyword evidence="5 7" id="KW-1133">Transmembrane helix</keyword>
<dbReference type="InterPro" id="IPR001640">
    <property type="entry name" value="Lgt"/>
</dbReference>
<feature type="transmembrane region" description="Helical" evidence="7">
    <location>
        <begin position="238"/>
        <end position="256"/>
    </location>
</feature>
<dbReference type="Proteomes" id="UP000035016">
    <property type="component" value="Chromosome Chromosome"/>
</dbReference>
<feature type="transmembrane region" description="Helical" evidence="7">
    <location>
        <begin position="208"/>
        <end position="226"/>
    </location>
</feature>
<organism evidence="9 10">
    <name type="scientific">Streptomyces leeuwenhoekii</name>
    <dbReference type="NCBI Taxonomy" id="1437453"/>
    <lineage>
        <taxon>Bacteria</taxon>
        <taxon>Bacillati</taxon>
        <taxon>Actinomycetota</taxon>
        <taxon>Actinomycetes</taxon>
        <taxon>Kitasatosporales</taxon>
        <taxon>Streptomycetaceae</taxon>
        <taxon>Streptomyces</taxon>
    </lineage>
</organism>
<feature type="region of interest" description="Disordered" evidence="8">
    <location>
        <begin position="264"/>
        <end position="333"/>
    </location>
</feature>
<keyword evidence="4 7" id="KW-0812">Transmembrane</keyword>
<evidence type="ECO:0000256" key="8">
    <source>
        <dbReference type="SAM" id="MobiDB-lite"/>
    </source>
</evidence>
<feature type="binding site" evidence="7">
    <location>
        <position position="141"/>
    </location>
    <ligand>
        <name>a 1,2-diacyl-sn-glycero-3-phospho-(1'-sn-glycerol)</name>
        <dbReference type="ChEBI" id="CHEBI:64716"/>
    </ligand>
</feature>
<dbReference type="GO" id="GO:0042158">
    <property type="term" value="P:lipoprotein biosynthetic process"/>
    <property type="evidence" value="ECO:0007669"/>
    <property type="project" value="UniProtKB-UniRule"/>
</dbReference>
<dbReference type="GO" id="GO:0005886">
    <property type="term" value="C:plasma membrane"/>
    <property type="evidence" value="ECO:0007669"/>
    <property type="project" value="UniProtKB-SubCell"/>
</dbReference>
<dbReference type="Pfam" id="PF01790">
    <property type="entry name" value="LGT"/>
    <property type="match status" value="1"/>
</dbReference>
<feature type="transmembrane region" description="Helical" evidence="7">
    <location>
        <begin position="21"/>
        <end position="40"/>
    </location>
</feature>
<dbReference type="NCBIfam" id="TIGR00544">
    <property type="entry name" value="lgt"/>
    <property type="match status" value="1"/>
</dbReference>
<dbReference type="RefSeq" id="WP_029385933.1">
    <property type="nucleotide sequence ID" value="NZ_AZSD01000354.1"/>
</dbReference>
<proteinExistence type="inferred from homology"/>
<keyword evidence="2 7" id="KW-1003">Cell membrane</keyword>
<dbReference type="GO" id="GO:0008961">
    <property type="term" value="F:phosphatidylglycerol-prolipoprotein diacylglyceryl transferase activity"/>
    <property type="evidence" value="ECO:0007669"/>
    <property type="project" value="UniProtKB-UniRule"/>
</dbReference>
<dbReference type="PROSITE" id="PS01311">
    <property type="entry name" value="LGT"/>
    <property type="match status" value="1"/>
</dbReference>
<evidence type="ECO:0000313" key="10">
    <source>
        <dbReference type="Proteomes" id="UP000035016"/>
    </source>
</evidence>
<evidence type="ECO:0000313" key="9">
    <source>
        <dbReference type="EMBL" id="CQR64563.1"/>
    </source>
</evidence>
<dbReference type="PANTHER" id="PTHR30589:SF0">
    <property type="entry name" value="PHOSPHATIDYLGLYCEROL--PROLIPOPROTEIN DIACYLGLYCERYL TRANSFERASE"/>
    <property type="match status" value="1"/>
</dbReference>
<accession>A0A0F7W185</accession>
<evidence type="ECO:0000256" key="2">
    <source>
        <dbReference type="ARBA" id="ARBA00022475"/>
    </source>
</evidence>
<name>A0A0F7W185_STRLW</name>
<gene>
    <name evidence="9" type="primary">sle_51050</name>
    <name evidence="7" type="synonym">lgt</name>
</gene>
<dbReference type="EMBL" id="LN831790">
    <property type="protein sequence ID" value="CQR64563.1"/>
    <property type="molecule type" value="Genomic_DNA"/>
</dbReference>
<comment type="catalytic activity">
    <reaction evidence="7">
        <text>L-cysteinyl-[prolipoprotein] + a 1,2-diacyl-sn-glycero-3-phospho-(1'-sn-glycerol) = an S-1,2-diacyl-sn-glyceryl-L-cysteinyl-[prolipoprotein] + sn-glycerol 1-phosphate + H(+)</text>
        <dbReference type="Rhea" id="RHEA:56712"/>
        <dbReference type="Rhea" id="RHEA-COMP:14679"/>
        <dbReference type="Rhea" id="RHEA-COMP:14680"/>
        <dbReference type="ChEBI" id="CHEBI:15378"/>
        <dbReference type="ChEBI" id="CHEBI:29950"/>
        <dbReference type="ChEBI" id="CHEBI:57685"/>
        <dbReference type="ChEBI" id="CHEBI:64716"/>
        <dbReference type="ChEBI" id="CHEBI:140658"/>
        <dbReference type="EC" id="2.5.1.145"/>
    </reaction>
</comment>
<feature type="transmembrane region" description="Helical" evidence="7">
    <location>
        <begin position="94"/>
        <end position="113"/>
    </location>
</feature>
<evidence type="ECO:0000256" key="7">
    <source>
        <dbReference type="HAMAP-Rule" id="MF_01147"/>
    </source>
</evidence>
<dbReference type="UniPathway" id="UPA00664"/>
<evidence type="ECO:0000256" key="1">
    <source>
        <dbReference type="ARBA" id="ARBA00007150"/>
    </source>
</evidence>
<evidence type="ECO:0000256" key="6">
    <source>
        <dbReference type="ARBA" id="ARBA00023136"/>
    </source>
</evidence>
<feature type="compositionally biased region" description="Basic and acidic residues" evidence="8">
    <location>
        <begin position="322"/>
        <end position="333"/>
    </location>
</feature>
<evidence type="ECO:0000256" key="3">
    <source>
        <dbReference type="ARBA" id="ARBA00022679"/>
    </source>
</evidence>
<reference evidence="9 10" key="1">
    <citation type="submission" date="2015-02" db="EMBL/GenBank/DDBJ databases">
        <authorList>
            <person name="Gomez-Escribano P.J."/>
        </authorList>
    </citation>
    <scope>NUCLEOTIDE SEQUENCE [LARGE SCALE GENOMIC DNA]</scope>
    <source>
        <strain evidence="10">C34 (DSM 42122 / NRRL B-24963)</strain>
    </source>
</reference>
<feature type="transmembrane region" description="Helical" evidence="7">
    <location>
        <begin position="52"/>
        <end position="74"/>
    </location>
</feature>
<dbReference type="EC" id="2.5.1.145" evidence="7"/>
<evidence type="ECO:0000256" key="5">
    <source>
        <dbReference type="ARBA" id="ARBA00022989"/>
    </source>
</evidence>
<evidence type="ECO:0000256" key="4">
    <source>
        <dbReference type="ARBA" id="ARBA00022692"/>
    </source>
</evidence>
<protein>
    <recommendedName>
        <fullName evidence="7">Phosphatidylglycerol--prolipoprotein diacylglyceryl transferase</fullName>
        <ecNumber evidence="7">2.5.1.145</ecNumber>
    </recommendedName>
</protein>
<dbReference type="AlphaFoldDB" id="A0A0F7W185"/>
<comment type="pathway">
    <text evidence="7">Protein modification; lipoprotein biosynthesis (diacylglyceryl transfer).</text>
</comment>
<dbReference type="KEGG" id="sle:sle_51050"/>
<sequence>MELAYIPSPSRGVLYLGPVPLRGYAFCIIIGVFVAVWLGNKRWIARGGRPGTVADIAVWAVPFGLVGGRLYHVITDYELYFSEGRDWVDAFKVWEGGLGIWGAIALGALGAWIGCRRRGIPMPAYADAVAPGIAFAQAIGRWGNWFNQELYGRATDLPWALEITSSADGREPGTYHPTFLYESLWCIGVALLVIWADRRFRLGHGRAFALYVAAYCAGRFWIEYMRVDDAHHILGLRLNNWTALLVFLLAVTYMVVSARKRPGREPVVEPGAGSSGGGEEDGETDDPSGSDAAASGSAGSAGSADSSGSSGAATSGQGGEGKTPDKADSAGKG</sequence>
<feature type="transmembrane region" description="Helical" evidence="7">
    <location>
        <begin position="179"/>
        <end position="196"/>
    </location>
</feature>
<dbReference type="HAMAP" id="MF_01147">
    <property type="entry name" value="Lgt"/>
    <property type="match status" value="1"/>
</dbReference>
<keyword evidence="9" id="KW-0449">Lipoprotein</keyword>
<dbReference type="PANTHER" id="PTHR30589">
    <property type="entry name" value="PROLIPOPROTEIN DIACYLGLYCERYL TRANSFERASE"/>
    <property type="match status" value="1"/>
</dbReference>
<keyword evidence="3 7" id="KW-0808">Transferase</keyword>
<comment type="subcellular location">
    <subcellularLocation>
        <location evidence="7">Cell membrane</location>
        <topology evidence="7">Multi-pass membrane protein</topology>
    </subcellularLocation>
</comment>
<comment type="function">
    <text evidence="7">Catalyzes the transfer of the diacylglyceryl group from phosphatidylglycerol to the sulfhydryl group of the N-terminal cysteine of a prolipoprotein, the first step in the formation of mature lipoproteins.</text>
</comment>